<name>A0A345UND9_9BACT</name>
<dbReference type="InterPro" id="IPR011059">
    <property type="entry name" value="Metal-dep_hydrolase_composite"/>
</dbReference>
<evidence type="ECO:0000313" key="2">
    <source>
        <dbReference type="EMBL" id="AXJ01991.1"/>
    </source>
</evidence>
<dbReference type="Pfam" id="PF07969">
    <property type="entry name" value="Amidohydro_3"/>
    <property type="match status" value="1"/>
</dbReference>
<accession>A0A345UND9</accession>
<dbReference type="SUPFAM" id="SSF51338">
    <property type="entry name" value="Composite domain of metallo-dependent hydrolases"/>
    <property type="match status" value="1"/>
</dbReference>
<dbReference type="GO" id="GO:0016810">
    <property type="term" value="F:hydrolase activity, acting on carbon-nitrogen (but not peptide) bonds"/>
    <property type="evidence" value="ECO:0007669"/>
    <property type="project" value="InterPro"/>
</dbReference>
<dbReference type="KEGG" id="cprv:CYPRO_2752"/>
<dbReference type="OrthoDB" id="9767366at2"/>
<dbReference type="CDD" id="cd01300">
    <property type="entry name" value="YtcJ_like"/>
    <property type="match status" value="1"/>
</dbReference>
<feature type="domain" description="Amidohydrolase 3" evidence="1">
    <location>
        <begin position="79"/>
        <end position="564"/>
    </location>
</feature>
<dbReference type="PANTHER" id="PTHR22642:SF2">
    <property type="entry name" value="PROTEIN LONG AFTER FAR-RED 3"/>
    <property type="match status" value="1"/>
</dbReference>
<dbReference type="Gene3D" id="3.10.310.70">
    <property type="match status" value="1"/>
</dbReference>
<dbReference type="Gene3D" id="3.20.20.140">
    <property type="entry name" value="Metal-dependent hydrolases"/>
    <property type="match status" value="1"/>
</dbReference>
<gene>
    <name evidence="2" type="ORF">CYPRO_2752</name>
</gene>
<sequence>MTNFSLCRIFLWILFISSFTFLFSCSSPDQSPDLIITNAHIVTVDESLPEAEALAVRNGIIIAVGDAGSISEMAGRDTEIIDAGGRLLTPGFIDAHAHFWGVGSLRLQLDLLGKPSWQSIVDAVAAAVEQAEPGDLIVGRGWHQNDWLEAPARMIGDLPHHEKLSAVSPNNPVILTHASGHMTFANAYAMQVLGITSDTADPAGGEIVREVNGDPAGPFRQRASNLLAPLRNNWEPDMAEVVRMAEREALGLGITTFGDAGTPVHHIREMMRVHREDPLMVRLHLMVRDRTEVMTEALPELAGAIEGDPFFRVSGIKRAIDGALGTHGAWMLEPYADNPGTTGFNTTPLETIREAGELALEHGLQLAVHAIGDRGNREALDLYEALFEEHGVYGPYLRWRIEHAQNLHPDDVPRFSQLGVIASMQGVHATSDGPWVAQRISEARAQRGAYVWRTLLDSGAVIINGTDAPVERLNPMHSFHSSVTRLMPTGDVFFSEQVMTREEALRSYTLDSAYGIFREHDLGSLTPGKLADFVVWDGDFMRGDADAIRDILPVMTFVGGELVFEAE</sequence>
<dbReference type="SUPFAM" id="SSF51556">
    <property type="entry name" value="Metallo-dependent hydrolases"/>
    <property type="match status" value="1"/>
</dbReference>
<organism evidence="2 3">
    <name type="scientific">Cyclonatronum proteinivorum</name>
    <dbReference type="NCBI Taxonomy" id="1457365"/>
    <lineage>
        <taxon>Bacteria</taxon>
        <taxon>Pseudomonadati</taxon>
        <taxon>Balneolota</taxon>
        <taxon>Balneolia</taxon>
        <taxon>Balneolales</taxon>
        <taxon>Cyclonatronaceae</taxon>
        <taxon>Cyclonatronum</taxon>
    </lineage>
</organism>
<keyword evidence="3" id="KW-1185">Reference proteome</keyword>
<evidence type="ECO:0000259" key="1">
    <source>
        <dbReference type="Pfam" id="PF07969"/>
    </source>
</evidence>
<dbReference type="PANTHER" id="PTHR22642">
    <property type="entry name" value="IMIDAZOLONEPROPIONASE"/>
    <property type="match status" value="1"/>
</dbReference>
<reference evidence="2 3" key="1">
    <citation type="submission" date="2018-03" db="EMBL/GenBank/DDBJ databases">
        <title>Phenotypic and genomic properties of Cyclonatronum proteinivorum gen. nov., sp. nov., a haloalkaliphilic bacteroidete from soda lakes possessing Na+-translocating rhodopsin.</title>
        <authorList>
            <person name="Toshchakov S.V."/>
            <person name="Korzhenkov A."/>
            <person name="Samarov N.I."/>
            <person name="Kublanov I.V."/>
            <person name="Muntyan M.S."/>
            <person name="Sorokin D.Y."/>
        </authorList>
    </citation>
    <scope>NUCLEOTIDE SEQUENCE [LARGE SCALE GENOMIC DNA]</scope>
    <source>
        <strain evidence="2 3">Omega</strain>
    </source>
</reference>
<dbReference type="Gene3D" id="2.30.40.10">
    <property type="entry name" value="Urease, subunit C, domain 1"/>
    <property type="match status" value="1"/>
</dbReference>
<dbReference type="InterPro" id="IPR033932">
    <property type="entry name" value="YtcJ-like"/>
</dbReference>
<dbReference type="InterPro" id="IPR013108">
    <property type="entry name" value="Amidohydro_3"/>
</dbReference>
<protein>
    <recommendedName>
        <fullName evidence="1">Amidohydrolase 3 domain-containing protein</fullName>
    </recommendedName>
</protein>
<dbReference type="RefSeq" id="WP_114985129.1">
    <property type="nucleotide sequence ID" value="NZ_CP027806.1"/>
</dbReference>
<dbReference type="EMBL" id="CP027806">
    <property type="protein sequence ID" value="AXJ01991.1"/>
    <property type="molecule type" value="Genomic_DNA"/>
</dbReference>
<dbReference type="AlphaFoldDB" id="A0A345UND9"/>
<evidence type="ECO:0000313" key="3">
    <source>
        <dbReference type="Proteomes" id="UP000254808"/>
    </source>
</evidence>
<dbReference type="Proteomes" id="UP000254808">
    <property type="component" value="Chromosome"/>
</dbReference>
<proteinExistence type="predicted"/>
<dbReference type="InterPro" id="IPR032466">
    <property type="entry name" value="Metal_Hydrolase"/>
</dbReference>